<dbReference type="PROSITE" id="PS51257">
    <property type="entry name" value="PROKAR_LIPOPROTEIN"/>
    <property type="match status" value="1"/>
</dbReference>
<protein>
    <submittedName>
        <fullName evidence="2">SusD/RagB family nutrient-binding outer membrane lipoprotein</fullName>
    </submittedName>
</protein>
<keyword evidence="3" id="KW-1185">Reference proteome</keyword>
<gene>
    <name evidence="2" type="ORF">D6B99_17070</name>
</gene>
<reference evidence="2 3" key="1">
    <citation type="submission" date="2018-09" db="EMBL/GenBank/DDBJ databases">
        <title>Arachidicoccus sp. nov., a bacterium isolated from soil.</title>
        <authorList>
            <person name="Weon H.-Y."/>
            <person name="Kwon S.-W."/>
            <person name="Lee S.A."/>
        </authorList>
    </citation>
    <scope>NUCLEOTIDE SEQUENCE [LARGE SCALE GENOMIC DNA]</scope>
    <source>
        <strain evidence="2 3">KIS59-12</strain>
    </source>
</reference>
<dbReference type="KEGG" id="ark:D6B99_17070"/>
<evidence type="ECO:0000256" key="1">
    <source>
        <dbReference type="SAM" id="SignalP"/>
    </source>
</evidence>
<keyword evidence="2" id="KW-0449">Lipoprotein</keyword>
<dbReference type="RefSeq" id="WP_119990668.1">
    <property type="nucleotide sequence ID" value="NZ_CP032489.1"/>
</dbReference>
<keyword evidence="1" id="KW-0732">Signal</keyword>
<feature type="signal peptide" evidence="1">
    <location>
        <begin position="1"/>
        <end position="22"/>
    </location>
</feature>
<evidence type="ECO:0000313" key="2">
    <source>
        <dbReference type="EMBL" id="AYD49183.1"/>
    </source>
</evidence>
<dbReference type="SUPFAM" id="SSF48452">
    <property type="entry name" value="TPR-like"/>
    <property type="match status" value="1"/>
</dbReference>
<dbReference type="Proteomes" id="UP000266118">
    <property type="component" value="Chromosome"/>
</dbReference>
<name>A0A386HTN1_9BACT</name>
<evidence type="ECO:0000313" key="3">
    <source>
        <dbReference type="Proteomes" id="UP000266118"/>
    </source>
</evidence>
<dbReference type="InterPro" id="IPR011990">
    <property type="entry name" value="TPR-like_helical_dom_sf"/>
</dbReference>
<organism evidence="2 3">
    <name type="scientific">Arachidicoccus soli</name>
    <dbReference type="NCBI Taxonomy" id="2341117"/>
    <lineage>
        <taxon>Bacteria</taxon>
        <taxon>Pseudomonadati</taxon>
        <taxon>Bacteroidota</taxon>
        <taxon>Chitinophagia</taxon>
        <taxon>Chitinophagales</taxon>
        <taxon>Chitinophagaceae</taxon>
        <taxon>Arachidicoccus</taxon>
    </lineage>
</organism>
<dbReference type="EMBL" id="CP032489">
    <property type="protein sequence ID" value="AYD49183.1"/>
    <property type="molecule type" value="Genomic_DNA"/>
</dbReference>
<dbReference type="OrthoDB" id="614457at2"/>
<dbReference type="Pfam" id="PF12771">
    <property type="entry name" value="SusD-like_2"/>
    <property type="match status" value="1"/>
</dbReference>
<feature type="chain" id="PRO_5017363740" evidence="1">
    <location>
        <begin position="23"/>
        <end position="492"/>
    </location>
</feature>
<dbReference type="Gene3D" id="1.25.40.390">
    <property type="match status" value="1"/>
</dbReference>
<accession>A0A386HTN1</accession>
<proteinExistence type="predicted"/>
<sequence length="492" mass="53861">MKLYNKNIIVSALVFMSFSILCSCQKQLDINHSPNNPALDLGSPQIVFPGAVLATAAKTGGDLAILGGLWSEYYTQSAVASQYRSLVQYNIQSPNFNSSYTVLMSSGLKNYQYVIDKAKTSEDWNYYLMATVMKAYTTEVLVDLYDQIPYSESLLGQSNLHPKFDDGHTIYLNLLASLDTALAKNLNAPTSTNPGSSDLIFGGKMSNWIAFANTLKLKMYLRMVNKYPSDAENGIKALYATSPSFLTVDAALTGFADQDSKRNPMYEQNIKQLNTPDNLRACKSFVSWLQQNSDPRITPFFGKPNITTVNAGDDNSATAGASTAATFVEHYNDPVEFISAAESYFLQAEANLRYSVGATDVVSYNKGVTQAFSELGLDATSFIALGGAYMYPITGSMADKLQAIITQKWAECAYGCHGIEAYFEKNRTGYPKTSLVYSDNIAYIPGQIVVSKSSVLAAGQLPKRLVFPYVEIQSNPNAPALVPITTPVWWGN</sequence>
<dbReference type="InterPro" id="IPR041662">
    <property type="entry name" value="SusD-like_2"/>
</dbReference>
<dbReference type="AlphaFoldDB" id="A0A386HTN1"/>